<dbReference type="EMBL" id="VIXA01000001">
    <property type="protein sequence ID" value="TWG28542.1"/>
    <property type="molecule type" value="Genomic_DNA"/>
</dbReference>
<evidence type="ECO:0000313" key="3">
    <source>
        <dbReference type="EMBL" id="TWG28542.1"/>
    </source>
</evidence>
<dbReference type="InterPro" id="IPR003812">
    <property type="entry name" value="Fido"/>
</dbReference>
<dbReference type="Pfam" id="PF02661">
    <property type="entry name" value="Fic"/>
    <property type="match status" value="1"/>
</dbReference>
<dbReference type="InterPro" id="IPR036597">
    <property type="entry name" value="Fido-like_dom_sf"/>
</dbReference>
<dbReference type="SUPFAM" id="SSF140931">
    <property type="entry name" value="Fic-like"/>
    <property type="match status" value="1"/>
</dbReference>
<evidence type="ECO:0000256" key="1">
    <source>
        <dbReference type="SAM" id="MobiDB-lite"/>
    </source>
</evidence>
<proteinExistence type="predicted"/>
<dbReference type="OrthoDB" id="5523488at2"/>
<reference evidence="3 4" key="1">
    <citation type="submission" date="2019-06" db="EMBL/GenBank/DDBJ databases">
        <title>Sequencing the genomes of 1000 actinobacteria strains.</title>
        <authorList>
            <person name="Klenk H.-P."/>
        </authorList>
    </citation>
    <scope>NUCLEOTIDE SEQUENCE [LARGE SCALE GENOMIC DNA]</scope>
    <source>
        <strain evidence="3 4">DSM 102131</strain>
    </source>
</reference>
<sequence length="242" mass="26044">MRDDLLTWLSVRERVSWAEVARPAGGPVRGGRDGVVEFVRTDVAARDPERAARLLTALDRVRVAAAEGGPLTYELLADWQRRVLASPEVGFRDGPAYAKGGRERYGLAPDTVEGFRRCLGQATEPGVPLAGRAARAYLDVAFFHPFADGNGRAAMLALYFLLVRDRAVPDLAAPVLRTVRRADDSNGAADLVRLLDVLIAATRRRRERPETGRARPPGATGRLTPPAGRPAPGSAPAPSPGR</sequence>
<protein>
    <submittedName>
        <fullName evidence="3">Fic/DOC family protein</fullName>
    </submittedName>
</protein>
<evidence type="ECO:0000313" key="4">
    <source>
        <dbReference type="Proteomes" id="UP000319927"/>
    </source>
</evidence>
<dbReference type="RefSeq" id="WP_154937844.1">
    <property type="nucleotide sequence ID" value="NZ_VIXA01000001.1"/>
</dbReference>
<gene>
    <name evidence="3" type="ORF">FHX75_111694</name>
</gene>
<dbReference type="PROSITE" id="PS51459">
    <property type="entry name" value="FIDO"/>
    <property type="match status" value="1"/>
</dbReference>
<accession>A0A561WXD5</accession>
<feature type="region of interest" description="Disordered" evidence="1">
    <location>
        <begin position="205"/>
        <end position="242"/>
    </location>
</feature>
<dbReference type="Gene3D" id="1.10.3290.10">
    <property type="entry name" value="Fido-like domain"/>
    <property type="match status" value="1"/>
</dbReference>
<keyword evidence="4" id="KW-1185">Reference proteome</keyword>
<feature type="compositionally biased region" description="Pro residues" evidence="1">
    <location>
        <begin position="227"/>
        <end position="242"/>
    </location>
</feature>
<feature type="domain" description="Fido" evidence="2">
    <location>
        <begin position="71"/>
        <end position="200"/>
    </location>
</feature>
<comment type="caution">
    <text evidence="3">The sequence shown here is derived from an EMBL/GenBank/DDBJ whole genome shotgun (WGS) entry which is preliminary data.</text>
</comment>
<name>A0A561WXD5_9ACTN</name>
<dbReference type="Proteomes" id="UP000319927">
    <property type="component" value="Unassembled WGS sequence"/>
</dbReference>
<evidence type="ECO:0000259" key="2">
    <source>
        <dbReference type="PROSITE" id="PS51459"/>
    </source>
</evidence>
<dbReference type="AlphaFoldDB" id="A0A561WXD5"/>
<organism evidence="3 4">
    <name type="scientific">Micromonospora palomenae</name>
    <dbReference type="NCBI Taxonomy" id="1461247"/>
    <lineage>
        <taxon>Bacteria</taxon>
        <taxon>Bacillati</taxon>
        <taxon>Actinomycetota</taxon>
        <taxon>Actinomycetes</taxon>
        <taxon>Micromonosporales</taxon>
        <taxon>Micromonosporaceae</taxon>
        <taxon>Micromonospora</taxon>
    </lineage>
</organism>